<protein>
    <submittedName>
        <fullName evidence="2">Uncharacterized protein</fullName>
    </submittedName>
</protein>
<dbReference type="Proteomes" id="UP000054279">
    <property type="component" value="Unassembled WGS sequence"/>
</dbReference>
<reference evidence="2 3" key="1">
    <citation type="submission" date="2014-06" db="EMBL/GenBank/DDBJ databases">
        <title>Evolutionary Origins and Diversification of the Mycorrhizal Mutualists.</title>
        <authorList>
            <consortium name="DOE Joint Genome Institute"/>
            <consortium name="Mycorrhizal Genomics Consortium"/>
            <person name="Kohler A."/>
            <person name="Kuo A."/>
            <person name="Nagy L.G."/>
            <person name="Floudas D."/>
            <person name="Copeland A."/>
            <person name="Barry K.W."/>
            <person name="Cichocki N."/>
            <person name="Veneault-Fourrey C."/>
            <person name="LaButti K."/>
            <person name="Lindquist E.A."/>
            <person name="Lipzen A."/>
            <person name="Lundell T."/>
            <person name="Morin E."/>
            <person name="Murat C."/>
            <person name="Riley R."/>
            <person name="Ohm R."/>
            <person name="Sun H."/>
            <person name="Tunlid A."/>
            <person name="Henrissat B."/>
            <person name="Grigoriev I.V."/>
            <person name="Hibbett D.S."/>
            <person name="Martin F."/>
        </authorList>
    </citation>
    <scope>NUCLEOTIDE SEQUENCE [LARGE SCALE GENOMIC DNA]</scope>
    <source>
        <strain evidence="2 3">SS14</strain>
    </source>
</reference>
<gene>
    <name evidence="2" type="ORF">M422DRAFT_38285</name>
</gene>
<evidence type="ECO:0000313" key="3">
    <source>
        <dbReference type="Proteomes" id="UP000054279"/>
    </source>
</evidence>
<dbReference type="Gene3D" id="1.20.930.20">
    <property type="entry name" value="Adaptor protein Cbl, N-terminal domain"/>
    <property type="match status" value="1"/>
</dbReference>
<organism evidence="2 3">
    <name type="scientific">Sphaerobolus stellatus (strain SS14)</name>
    <dbReference type="NCBI Taxonomy" id="990650"/>
    <lineage>
        <taxon>Eukaryota</taxon>
        <taxon>Fungi</taxon>
        <taxon>Dikarya</taxon>
        <taxon>Basidiomycota</taxon>
        <taxon>Agaricomycotina</taxon>
        <taxon>Agaricomycetes</taxon>
        <taxon>Phallomycetidae</taxon>
        <taxon>Geastrales</taxon>
        <taxon>Sphaerobolaceae</taxon>
        <taxon>Sphaerobolus</taxon>
    </lineage>
</organism>
<accession>A0A0C9ULM1</accession>
<keyword evidence="3" id="KW-1185">Reference proteome</keyword>
<name>A0A0C9ULM1_SPHS4</name>
<feature type="non-terminal residue" evidence="2">
    <location>
        <position position="269"/>
    </location>
</feature>
<dbReference type="HOGENOM" id="CLU_1036502_0_0_1"/>
<evidence type="ECO:0000256" key="1">
    <source>
        <dbReference type="SAM" id="MobiDB-lite"/>
    </source>
</evidence>
<dbReference type="InterPro" id="IPR036537">
    <property type="entry name" value="Adaptor_Cbl_N_dom_sf"/>
</dbReference>
<feature type="non-terminal residue" evidence="2">
    <location>
        <position position="1"/>
    </location>
</feature>
<sequence>MGRLLPFLKKRNPPPSPVGVVPDNATSSSSPPLAEMDPIETKVTPVAHAPTRRRKAALNAFKSALDVVGKSSVPFIGIAVTFTLRIIKGMEETGQVTSAWDQLSNRVERLSALLIELNKSEHLKELSTNDAIQSHFQALNSVLENLAQSISEALEDRSHKFLAFWNTSDDVSSADGYRKRLDSLVVDMTLVICGEIGLRRSVLEKNIDALIQELYENPTADVLLMDNNLFRDIRGDAQILGQNIGPTTAKNNTFEKISGKVKIGVGNRL</sequence>
<dbReference type="OrthoDB" id="2915789at2759"/>
<dbReference type="GO" id="GO:0007166">
    <property type="term" value="P:cell surface receptor signaling pathway"/>
    <property type="evidence" value="ECO:0007669"/>
    <property type="project" value="InterPro"/>
</dbReference>
<feature type="region of interest" description="Disordered" evidence="1">
    <location>
        <begin position="1"/>
        <end position="36"/>
    </location>
</feature>
<dbReference type="EMBL" id="KN837374">
    <property type="protein sequence ID" value="KIJ26341.1"/>
    <property type="molecule type" value="Genomic_DNA"/>
</dbReference>
<dbReference type="AlphaFoldDB" id="A0A0C9ULM1"/>
<evidence type="ECO:0000313" key="2">
    <source>
        <dbReference type="EMBL" id="KIJ26341.1"/>
    </source>
</evidence>
<proteinExistence type="predicted"/>